<organism evidence="1 2">
    <name type="scientific">Kribbella steppae</name>
    <dbReference type="NCBI Taxonomy" id="2512223"/>
    <lineage>
        <taxon>Bacteria</taxon>
        <taxon>Bacillati</taxon>
        <taxon>Actinomycetota</taxon>
        <taxon>Actinomycetes</taxon>
        <taxon>Propionibacteriales</taxon>
        <taxon>Kribbellaceae</taxon>
        <taxon>Kribbella</taxon>
    </lineage>
</organism>
<evidence type="ECO:0000313" key="2">
    <source>
        <dbReference type="Proteomes" id="UP000294508"/>
    </source>
</evidence>
<accession>A0A4R2HVF0</accession>
<evidence type="ECO:0008006" key="3">
    <source>
        <dbReference type="Google" id="ProtNLM"/>
    </source>
</evidence>
<name>A0A4R2HVF0_9ACTN</name>
<dbReference type="EMBL" id="SLWN01000001">
    <property type="protein sequence ID" value="TCO35471.1"/>
    <property type="molecule type" value="Genomic_DNA"/>
</dbReference>
<dbReference type="Gene3D" id="3.40.80.10">
    <property type="entry name" value="Peptidoglycan recognition protein-like"/>
    <property type="match status" value="1"/>
</dbReference>
<dbReference type="AlphaFoldDB" id="A0A4R2HVF0"/>
<dbReference type="SUPFAM" id="SSF55846">
    <property type="entry name" value="N-acetylmuramoyl-L-alanine amidase-like"/>
    <property type="match status" value="1"/>
</dbReference>
<reference evidence="1 2" key="1">
    <citation type="journal article" date="2015" name="Stand. Genomic Sci.">
        <title>Genomic Encyclopedia of Bacterial and Archaeal Type Strains, Phase III: the genomes of soil and plant-associated and newly described type strains.</title>
        <authorList>
            <person name="Whitman W.B."/>
            <person name="Woyke T."/>
            <person name="Klenk H.P."/>
            <person name="Zhou Y."/>
            <person name="Lilburn T.G."/>
            <person name="Beck B.J."/>
            <person name="De Vos P."/>
            <person name="Vandamme P."/>
            <person name="Eisen J.A."/>
            <person name="Garrity G."/>
            <person name="Hugenholtz P."/>
            <person name="Kyrpides N.C."/>
        </authorList>
    </citation>
    <scope>NUCLEOTIDE SEQUENCE [LARGE SCALE GENOMIC DNA]</scope>
    <source>
        <strain evidence="1 2">VKM Ac-2572</strain>
    </source>
</reference>
<evidence type="ECO:0000313" key="1">
    <source>
        <dbReference type="EMBL" id="TCO35471.1"/>
    </source>
</evidence>
<dbReference type="GO" id="GO:0008745">
    <property type="term" value="F:N-acetylmuramoyl-L-alanine amidase activity"/>
    <property type="evidence" value="ECO:0007669"/>
    <property type="project" value="InterPro"/>
</dbReference>
<sequence length="60" mass="6574">MTAPESFQPARMSRRAGTTYGLDPHAAIVGHRDYNATQCPGNVFYARLPELRDRVAAVLG</sequence>
<keyword evidence="2" id="KW-1185">Reference proteome</keyword>
<comment type="caution">
    <text evidence="1">The sequence shown here is derived from an EMBL/GenBank/DDBJ whole genome shotgun (WGS) entry which is preliminary data.</text>
</comment>
<dbReference type="Proteomes" id="UP000294508">
    <property type="component" value="Unassembled WGS sequence"/>
</dbReference>
<proteinExistence type="predicted"/>
<dbReference type="GO" id="GO:0009253">
    <property type="term" value="P:peptidoglycan catabolic process"/>
    <property type="evidence" value="ECO:0007669"/>
    <property type="project" value="InterPro"/>
</dbReference>
<protein>
    <recommendedName>
        <fullName evidence="3">N-acetylmuramoyl-L-alanine amidase</fullName>
    </recommendedName>
</protein>
<dbReference type="InterPro" id="IPR036505">
    <property type="entry name" value="Amidase/PGRP_sf"/>
</dbReference>
<gene>
    <name evidence="1" type="ORF">EV652_101351</name>
</gene>